<keyword evidence="2" id="KW-0680">Restriction system</keyword>
<dbReference type="PANTHER" id="PTHR43140">
    <property type="entry name" value="TYPE-1 RESTRICTION ENZYME ECOKI SPECIFICITY PROTEIN"/>
    <property type="match status" value="1"/>
</dbReference>
<keyword evidence="7" id="KW-0540">Nuclease</keyword>
<keyword evidence="7" id="KW-0378">Hydrolase</keyword>
<comment type="similarity">
    <text evidence="1">Belongs to the type-I restriction system S methylase family.</text>
</comment>
<comment type="subunit">
    <text evidence="4">The methyltransferase is composed of M and S polypeptides.</text>
</comment>
<dbReference type="InterPro" id="IPR051212">
    <property type="entry name" value="Type-I_RE_S_subunit"/>
</dbReference>
<keyword evidence="5" id="KW-0175">Coiled coil</keyword>
<protein>
    <submittedName>
        <fullName evidence="7">Restriction endonuclease subunit S</fullName>
    </submittedName>
</protein>
<comment type="caution">
    <text evidence="7">The sequence shown here is derived from an EMBL/GenBank/DDBJ whole genome shotgun (WGS) entry which is preliminary data.</text>
</comment>
<keyword evidence="8" id="KW-1185">Reference proteome</keyword>
<feature type="domain" description="Type I restriction modification DNA specificity" evidence="6">
    <location>
        <begin position="86"/>
        <end position="259"/>
    </location>
</feature>
<evidence type="ECO:0000256" key="1">
    <source>
        <dbReference type="ARBA" id="ARBA00010923"/>
    </source>
</evidence>
<dbReference type="SUPFAM" id="SSF116734">
    <property type="entry name" value="DNA methylase specificity domain"/>
    <property type="match status" value="2"/>
</dbReference>
<dbReference type="GO" id="GO:0004519">
    <property type="term" value="F:endonuclease activity"/>
    <property type="evidence" value="ECO:0007669"/>
    <property type="project" value="UniProtKB-KW"/>
</dbReference>
<gene>
    <name evidence="7" type="ORF">H6G03_06695</name>
</gene>
<evidence type="ECO:0000256" key="5">
    <source>
        <dbReference type="SAM" id="Coils"/>
    </source>
</evidence>
<dbReference type="EMBL" id="JACJPW010000012">
    <property type="protein sequence ID" value="MBD2180791.1"/>
    <property type="molecule type" value="Genomic_DNA"/>
</dbReference>
<evidence type="ECO:0000256" key="2">
    <source>
        <dbReference type="ARBA" id="ARBA00022747"/>
    </source>
</evidence>
<evidence type="ECO:0000313" key="7">
    <source>
        <dbReference type="EMBL" id="MBD2180791.1"/>
    </source>
</evidence>
<proteinExistence type="inferred from homology"/>
<keyword evidence="3" id="KW-0238">DNA-binding</keyword>
<reference evidence="7" key="2">
    <citation type="submission" date="2020-08" db="EMBL/GenBank/DDBJ databases">
        <authorList>
            <person name="Chen M."/>
            <person name="Teng W."/>
            <person name="Zhao L."/>
            <person name="Hu C."/>
            <person name="Zhou Y."/>
            <person name="Han B."/>
            <person name="Song L."/>
            <person name="Shu W."/>
        </authorList>
    </citation>
    <scope>NUCLEOTIDE SEQUENCE</scope>
    <source>
        <strain evidence="7">FACHB-1375</strain>
    </source>
</reference>
<evidence type="ECO:0000256" key="4">
    <source>
        <dbReference type="ARBA" id="ARBA00038652"/>
    </source>
</evidence>
<accession>A0A926VBM4</accession>
<keyword evidence="7" id="KW-0255">Endonuclease</keyword>
<dbReference type="PANTHER" id="PTHR43140:SF1">
    <property type="entry name" value="TYPE I RESTRICTION ENZYME ECOKI SPECIFICITY SUBUNIT"/>
    <property type="match status" value="1"/>
</dbReference>
<dbReference type="Pfam" id="PF01420">
    <property type="entry name" value="Methylase_S"/>
    <property type="match status" value="2"/>
</dbReference>
<feature type="coiled-coil region" evidence="5">
    <location>
        <begin position="529"/>
        <end position="556"/>
    </location>
</feature>
<dbReference type="InterPro" id="IPR000055">
    <property type="entry name" value="Restrct_endonuc_typeI_TRD"/>
</dbReference>
<evidence type="ECO:0000313" key="8">
    <source>
        <dbReference type="Proteomes" id="UP000641646"/>
    </source>
</evidence>
<dbReference type="InterPro" id="IPR044946">
    <property type="entry name" value="Restrct_endonuc_typeI_TRD_sf"/>
</dbReference>
<organism evidence="7 8">
    <name type="scientific">Aerosakkonema funiforme FACHB-1375</name>
    <dbReference type="NCBI Taxonomy" id="2949571"/>
    <lineage>
        <taxon>Bacteria</taxon>
        <taxon>Bacillati</taxon>
        <taxon>Cyanobacteriota</taxon>
        <taxon>Cyanophyceae</taxon>
        <taxon>Oscillatoriophycideae</taxon>
        <taxon>Aerosakkonematales</taxon>
        <taxon>Aerosakkonemataceae</taxon>
        <taxon>Aerosakkonema</taxon>
    </lineage>
</organism>
<dbReference type="AlphaFoldDB" id="A0A926VBM4"/>
<reference evidence="7" key="1">
    <citation type="journal article" date="2015" name="ISME J.">
        <title>Draft Genome Sequence of Streptomyces incarnatus NRRL8089, which Produces the Nucleoside Antibiotic Sinefungin.</title>
        <authorList>
            <person name="Oshima K."/>
            <person name="Hattori M."/>
            <person name="Shimizu H."/>
            <person name="Fukuda K."/>
            <person name="Nemoto M."/>
            <person name="Inagaki K."/>
            <person name="Tamura T."/>
        </authorList>
    </citation>
    <scope>NUCLEOTIDE SEQUENCE</scope>
    <source>
        <strain evidence="7">FACHB-1375</strain>
    </source>
</reference>
<evidence type="ECO:0000259" key="6">
    <source>
        <dbReference type="Pfam" id="PF01420"/>
    </source>
</evidence>
<name>A0A926VBM4_9CYAN</name>
<dbReference type="Gene3D" id="3.90.220.20">
    <property type="entry name" value="DNA methylase specificity domains"/>
    <property type="match status" value="2"/>
</dbReference>
<sequence length="564" mass="64254">MSIKTFLGDFELLTDAPNAVVKLREIILQLAVRGKLVPQYPNDEPVSILLERMKAEKEELILNRTIVRDTSLPPIQKSEIPFKPGGWQWERLGNLARFIDYRGKTPPKTESGIKLVTAKNVRMGFIKNEPEEYISEATYQDWMTRGFPKYGDILLTTEAPLGNVAQLIIEEKIALAQRIIDLQPFSDLFARYLLTVLMSPLLQNSLNKNATGMTAQGIKSARLKLILIPVPPLPEQKRIVAKVDRLLILCDEIEKRQQQRQESIVRMNESAVAQLLSSQNPDDFRQHWQRICNNFDLLYSIPETVPKLRQAILQLAVQGKLVRQDPNDEPADQLLKLIREDRINKETNPRIKNQIANEPNINGQYKLPDGWIWTTTLQVCYLILDGDHNPPKRVLSGIPHLTARNIINNRIELNGCTFISEEDFERVKKRYFPELGDVILTCVGTLGRTAIISENIIFSADRNLAILRPVAKFILPEYLQLILNGPEMQAYIASADGSTAQPHIYLKQIRSLMCPLPPFTEQKRIVAKVDRLMSLCDELEGKLKEVRSHSEKLMEVAAREVLAV</sequence>
<dbReference type="RefSeq" id="WP_190463351.1">
    <property type="nucleotide sequence ID" value="NZ_JACJPW010000012.1"/>
</dbReference>
<evidence type="ECO:0000256" key="3">
    <source>
        <dbReference type="ARBA" id="ARBA00023125"/>
    </source>
</evidence>
<dbReference type="GO" id="GO:0003677">
    <property type="term" value="F:DNA binding"/>
    <property type="evidence" value="ECO:0007669"/>
    <property type="project" value="UniProtKB-KW"/>
</dbReference>
<feature type="domain" description="Type I restriction modification DNA specificity" evidence="6">
    <location>
        <begin position="406"/>
        <end position="545"/>
    </location>
</feature>
<dbReference type="CDD" id="cd17246">
    <property type="entry name" value="RMtype1_S_SonII-TRD2-CR2_like"/>
    <property type="match status" value="2"/>
</dbReference>
<dbReference type="Proteomes" id="UP000641646">
    <property type="component" value="Unassembled WGS sequence"/>
</dbReference>
<dbReference type="GO" id="GO:0009307">
    <property type="term" value="P:DNA restriction-modification system"/>
    <property type="evidence" value="ECO:0007669"/>
    <property type="project" value="UniProtKB-KW"/>
</dbReference>